<dbReference type="GO" id="GO:0006012">
    <property type="term" value="P:galactose metabolic process"/>
    <property type="evidence" value="ECO:0007669"/>
    <property type="project" value="TreeGrafter"/>
</dbReference>
<keyword evidence="2" id="KW-0067">ATP-binding</keyword>
<dbReference type="InterPro" id="IPR036554">
    <property type="entry name" value="GHMP_kinase_C_sf"/>
</dbReference>
<keyword evidence="4" id="KW-1185">Reference proteome</keyword>
<dbReference type="Gene3D" id="3.30.70.890">
    <property type="entry name" value="GHMP kinase, C-terminal domain"/>
    <property type="match status" value="1"/>
</dbReference>
<reference evidence="3 4" key="1">
    <citation type="journal article" date="2016" name="G3 (Bethesda)">
        <title>First Draft Assembly and Annotation of the Genome of a California Endemic Oak Quercus lobata Nee (Fagaceae).</title>
        <authorList>
            <person name="Sork V.L."/>
            <person name="Fitz-Gibbon S.T."/>
            <person name="Puiu D."/>
            <person name="Crepeau M."/>
            <person name="Gugger P.F."/>
            <person name="Sherman R."/>
            <person name="Stevens K."/>
            <person name="Langley C.H."/>
            <person name="Pellegrini M."/>
            <person name="Salzberg S.L."/>
        </authorList>
    </citation>
    <scope>NUCLEOTIDE SEQUENCE [LARGE SCALE GENOMIC DNA]</scope>
    <source>
        <strain evidence="3 4">cv. SW786</strain>
    </source>
</reference>
<dbReference type="GO" id="GO:0009702">
    <property type="term" value="F:L-arabinokinase activity"/>
    <property type="evidence" value="ECO:0007669"/>
    <property type="project" value="TreeGrafter"/>
</dbReference>
<dbReference type="GO" id="GO:0004335">
    <property type="term" value="F:galactokinase activity"/>
    <property type="evidence" value="ECO:0007669"/>
    <property type="project" value="TreeGrafter"/>
</dbReference>
<proteinExistence type="predicted"/>
<evidence type="ECO:0000256" key="1">
    <source>
        <dbReference type="ARBA" id="ARBA00022741"/>
    </source>
</evidence>
<dbReference type="GO" id="GO:0005829">
    <property type="term" value="C:cytosol"/>
    <property type="evidence" value="ECO:0007669"/>
    <property type="project" value="TreeGrafter"/>
</dbReference>
<accession>A0A7N2REN3</accession>
<dbReference type="SUPFAM" id="SSF55060">
    <property type="entry name" value="GHMP Kinase, C-terminal domain"/>
    <property type="match status" value="1"/>
</dbReference>
<dbReference type="AlphaFoldDB" id="A0A7N2REN3"/>
<dbReference type="Proteomes" id="UP000594261">
    <property type="component" value="Chromosome 12"/>
</dbReference>
<dbReference type="EMBL" id="LRBV02000012">
    <property type="status" value="NOT_ANNOTATED_CDS"/>
    <property type="molecule type" value="Genomic_DNA"/>
</dbReference>
<evidence type="ECO:0000256" key="2">
    <source>
        <dbReference type="ARBA" id="ARBA00022840"/>
    </source>
</evidence>
<dbReference type="EnsemblPlants" id="QL12p025856:mrna">
    <property type="protein sequence ID" value="QL12p025856:mrna"/>
    <property type="gene ID" value="QL12p025856"/>
</dbReference>
<evidence type="ECO:0008006" key="5">
    <source>
        <dbReference type="Google" id="ProtNLM"/>
    </source>
</evidence>
<reference evidence="3" key="2">
    <citation type="submission" date="2021-01" db="UniProtKB">
        <authorList>
            <consortium name="EnsemblPlants"/>
        </authorList>
    </citation>
    <scope>IDENTIFICATION</scope>
</reference>
<dbReference type="PANTHER" id="PTHR10457:SF35">
    <property type="entry name" value="L-ARABINOKINASE"/>
    <property type="match status" value="1"/>
</dbReference>
<dbReference type="PANTHER" id="PTHR10457">
    <property type="entry name" value="MEVALONATE KINASE/GALACTOKINASE"/>
    <property type="match status" value="1"/>
</dbReference>
<evidence type="ECO:0000313" key="4">
    <source>
        <dbReference type="Proteomes" id="UP000594261"/>
    </source>
</evidence>
<organism evidence="3 4">
    <name type="scientific">Quercus lobata</name>
    <name type="common">Valley oak</name>
    <dbReference type="NCBI Taxonomy" id="97700"/>
    <lineage>
        <taxon>Eukaryota</taxon>
        <taxon>Viridiplantae</taxon>
        <taxon>Streptophyta</taxon>
        <taxon>Embryophyta</taxon>
        <taxon>Tracheophyta</taxon>
        <taxon>Spermatophyta</taxon>
        <taxon>Magnoliopsida</taxon>
        <taxon>eudicotyledons</taxon>
        <taxon>Gunneridae</taxon>
        <taxon>Pentapetalae</taxon>
        <taxon>rosids</taxon>
        <taxon>fabids</taxon>
        <taxon>Fagales</taxon>
        <taxon>Fagaceae</taxon>
        <taxon>Quercus</taxon>
    </lineage>
</organism>
<dbReference type="OMA" id="RQIAFKA"/>
<sequence length="136" mass="14850">MLRQIAFKALLTSATSDEQLTALGELLYRCHFSYSVCGLGSDGTDRLVQLVQEIQHGKLSKSKEGTIYGVKITGGGSGGPVCVVGRNSLRRSEQILEIQQRYKKATGYLPFLFEGSSPGSGKFGYLKICRMPNKLN</sequence>
<dbReference type="Gramene" id="QL12p025856:mrna">
    <property type="protein sequence ID" value="QL12p025856:mrna"/>
    <property type="gene ID" value="QL12p025856"/>
</dbReference>
<evidence type="ECO:0000313" key="3">
    <source>
        <dbReference type="EnsemblPlants" id="QL12p025856:mrna"/>
    </source>
</evidence>
<dbReference type="GO" id="GO:0005524">
    <property type="term" value="F:ATP binding"/>
    <property type="evidence" value="ECO:0007669"/>
    <property type="project" value="UniProtKB-KW"/>
</dbReference>
<dbReference type="InParanoid" id="A0A7N2REN3"/>
<name>A0A7N2REN3_QUELO</name>
<keyword evidence="1" id="KW-0547">Nucleotide-binding</keyword>
<protein>
    <recommendedName>
        <fullName evidence="5">GHMP kinase C-terminal domain-containing protein</fullName>
    </recommendedName>
</protein>